<dbReference type="RefSeq" id="WP_316414447.1">
    <property type="nucleotide sequence ID" value="NZ_AP027080.1"/>
</dbReference>
<evidence type="ECO:0000313" key="2">
    <source>
        <dbReference type="Proteomes" id="UP001238179"/>
    </source>
</evidence>
<gene>
    <name evidence="1" type="ORF">METEAL_07320</name>
</gene>
<protein>
    <submittedName>
        <fullName evidence="1">Uncharacterized protein</fullName>
    </submittedName>
</protein>
<proteinExistence type="predicted"/>
<evidence type="ECO:0000313" key="1">
    <source>
        <dbReference type="EMBL" id="BDU71558.1"/>
    </source>
</evidence>
<sequence length="49" mass="5435">MDAAGELNKVNPFDYLVGLQPYHVLVEENPEEWISWNYAATLEGLGLAG</sequence>
<keyword evidence="2" id="KW-1185">Reference proteome</keyword>
<dbReference type="KEGG" id="msil:METEAL_07320"/>
<organism evidence="1 2">
    <name type="scientific">Mesoterricola silvestris</name>
    <dbReference type="NCBI Taxonomy" id="2927979"/>
    <lineage>
        <taxon>Bacteria</taxon>
        <taxon>Pseudomonadati</taxon>
        <taxon>Acidobacteriota</taxon>
        <taxon>Holophagae</taxon>
        <taxon>Holophagales</taxon>
        <taxon>Holophagaceae</taxon>
        <taxon>Mesoterricola</taxon>
    </lineage>
</organism>
<dbReference type="EMBL" id="AP027080">
    <property type="protein sequence ID" value="BDU71558.1"/>
    <property type="molecule type" value="Genomic_DNA"/>
</dbReference>
<name>A0AA48KAJ3_9BACT</name>
<accession>A0AA48KAJ3</accession>
<reference evidence="2" key="1">
    <citation type="journal article" date="2023" name="Int. J. Syst. Evol. Microbiol.">
        <title>Mesoterricola silvestris gen. nov., sp. nov., Mesoterricola sediminis sp. nov., Geothrix oryzae sp. nov., Geothrix edaphica sp. nov., Geothrix rubra sp. nov., and Geothrix limicola sp. nov., six novel members of Acidobacteriota isolated from soils.</title>
        <authorList>
            <person name="Itoh H."/>
            <person name="Sugisawa Y."/>
            <person name="Mise K."/>
            <person name="Xu Z."/>
            <person name="Kuniyasu M."/>
            <person name="Ushijima N."/>
            <person name="Kawano K."/>
            <person name="Kobayashi E."/>
            <person name="Shiratori Y."/>
            <person name="Masuda Y."/>
            <person name="Senoo K."/>
        </authorList>
    </citation>
    <scope>NUCLEOTIDE SEQUENCE [LARGE SCALE GENOMIC DNA]</scope>
    <source>
        <strain evidence="2">W79</strain>
    </source>
</reference>
<dbReference type="AlphaFoldDB" id="A0AA48KAJ3"/>
<dbReference type="Proteomes" id="UP001238179">
    <property type="component" value="Chromosome"/>
</dbReference>